<sequence length="139" mass="15362">MELLGPLPHEVIFAGSRRFLKRLFEDYDIYSLLVNNHKFPKLVADFLETPTALECLKHPFMICDYNYSSMIEMVAACTASLNQRNDGGGNLSYSNAGRSPTIYSQDDNQASAAVSTTGSSSSSYNKKPICCFSTKITIV</sequence>
<organism evidence="1 2">
    <name type="scientific">Dermatophagoides farinae</name>
    <name type="common">American house dust mite</name>
    <dbReference type="NCBI Taxonomy" id="6954"/>
    <lineage>
        <taxon>Eukaryota</taxon>
        <taxon>Metazoa</taxon>
        <taxon>Ecdysozoa</taxon>
        <taxon>Arthropoda</taxon>
        <taxon>Chelicerata</taxon>
        <taxon>Arachnida</taxon>
        <taxon>Acari</taxon>
        <taxon>Acariformes</taxon>
        <taxon>Sarcoptiformes</taxon>
        <taxon>Astigmata</taxon>
        <taxon>Psoroptidia</taxon>
        <taxon>Analgoidea</taxon>
        <taxon>Pyroglyphidae</taxon>
        <taxon>Dermatophagoidinae</taxon>
        <taxon>Dermatophagoides</taxon>
    </lineage>
</organism>
<name>A0A922L0C1_DERFA</name>
<evidence type="ECO:0000313" key="1">
    <source>
        <dbReference type="EMBL" id="KAH9510534.1"/>
    </source>
</evidence>
<dbReference type="AlphaFoldDB" id="A0A922L0C1"/>
<comment type="caution">
    <text evidence="1">The sequence shown here is derived from an EMBL/GenBank/DDBJ whole genome shotgun (WGS) entry which is preliminary data.</text>
</comment>
<dbReference type="EMBL" id="ASGP02000004">
    <property type="protein sequence ID" value="KAH9510534.1"/>
    <property type="molecule type" value="Genomic_DNA"/>
</dbReference>
<dbReference type="Proteomes" id="UP000790347">
    <property type="component" value="Unassembled WGS sequence"/>
</dbReference>
<gene>
    <name evidence="1" type="ORF">DERF_009057</name>
</gene>
<keyword evidence="2" id="KW-1185">Reference proteome</keyword>
<proteinExistence type="predicted"/>
<protein>
    <submittedName>
        <fullName evidence="1">Uncharacterized protein</fullName>
    </submittedName>
</protein>
<reference evidence="1" key="1">
    <citation type="submission" date="2013-05" db="EMBL/GenBank/DDBJ databases">
        <authorList>
            <person name="Yim A.K.Y."/>
            <person name="Chan T.F."/>
            <person name="Ji K.M."/>
            <person name="Liu X.Y."/>
            <person name="Zhou J.W."/>
            <person name="Li R.Q."/>
            <person name="Yang K.Y."/>
            <person name="Li J."/>
            <person name="Li M."/>
            <person name="Law P.T.W."/>
            <person name="Wu Y.L."/>
            <person name="Cai Z.L."/>
            <person name="Qin H."/>
            <person name="Bao Y."/>
            <person name="Leung R.K.K."/>
            <person name="Ng P.K.S."/>
            <person name="Zou J."/>
            <person name="Zhong X.J."/>
            <person name="Ran P.X."/>
            <person name="Zhong N.S."/>
            <person name="Liu Z.G."/>
            <person name="Tsui S.K.W."/>
        </authorList>
    </citation>
    <scope>NUCLEOTIDE SEQUENCE</scope>
    <source>
        <strain evidence="1">Derf</strain>
        <tissue evidence="1">Whole organism</tissue>
    </source>
</reference>
<reference evidence="1" key="2">
    <citation type="journal article" date="2022" name="Res Sq">
        <title>Comparative Genomics Reveals Insights into the Divergent Evolution of Astigmatic Mites and Household Pest Adaptations.</title>
        <authorList>
            <person name="Xiong Q."/>
            <person name="Wan A.T.-Y."/>
            <person name="Liu X.-Y."/>
            <person name="Fung C.S.-H."/>
            <person name="Xiao X."/>
            <person name="Malainual N."/>
            <person name="Hou J."/>
            <person name="Wang L."/>
            <person name="Wang M."/>
            <person name="Yang K."/>
            <person name="Cui Y."/>
            <person name="Leung E."/>
            <person name="Nong W."/>
            <person name="Shin S.-K."/>
            <person name="Au S."/>
            <person name="Jeong K.Y."/>
            <person name="Chew F.T."/>
            <person name="Hui J."/>
            <person name="Leung T.F."/>
            <person name="Tungtrongchitr A."/>
            <person name="Zhong N."/>
            <person name="Liu Z."/>
            <person name="Tsui S."/>
        </authorList>
    </citation>
    <scope>NUCLEOTIDE SEQUENCE</scope>
    <source>
        <strain evidence="1">Derf</strain>
        <tissue evidence="1">Whole organism</tissue>
    </source>
</reference>
<accession>A0A922L0C1</accession>
<evidence type="ECO:0000313" key="2">
    <source>
        <dbReference type="Proteomes" id="UP000790347"/>
    </source>
</evidence>